<feature type="transmembrane region" description="Helical" evidence="5">
    <location>
        <begin position="275"/>
        <end position="297"/>
    </location>
</feature>
<dbReference type="Pfam" id="PF07690">
    <property type="entry name" value="MFS_1"/>
    <property type="match status" value="1"/>
</dbReference>
<dbReference type="PANTHER" id="PTHR23502">
    <property type="entry name" value="MAJOR FACILITATOR SUPERFAMILY"/>
    <property type="match status" value="1"/>
</dbReference>
<feature type="transmembrane region" description="Helical" evidence="5">
    <location>
        <begin position="208"/>
        <end position="226"/>
    </location>
</feature>
<dbReference type="PROSITE" id="PS50850">
    <property type="entry name" value="MFS"/>
    <property type="match status" value="1"/>
</dbReference>
<gene>
    <name evidence="7" type="ORF">A6D6_01619</name>
</gene>
<feature type="transmembrane region" description="Helical" evidence="5">
    <location>
        <begin position="75"/>
        <end position="94"/>
    </location>
</feature>
<feature type="transmembrane region" description="Helical" evidence="5">
    <location>
        <begin position="133"/>
        <end position="152"/>
    </location>
</feature>
<feature type="domain" description="Major facilitator superfamily (MFS) profile" evidence="6">
    <location>
        <begin position="9"/>
        <end position="394"/>
    </location>
</feature>
<feature type="transmembrane region" description="Helical" evidence="5">
    <location>
        <begin position="303"/>
        <end position="326"/>
    </location>
</feature>
<dbReference type="CDD" id="cd17320">
    <property type="entry name" value="MFS_MdfA_MDR_like"/>
    <property type="match status" value="1"/>
</dbReference>
<dbReference type="PANTHER" id="PTHR23502:SF137">
    <property type="entry name" value="MAJOR FACILITATOR SUPERFAMILY (MFS) TRANSPORTER-RELATED"/>
    <property type="match status" value="1"/>
</dbReference>
<dbReference type="SUPFAM" id="SSF103473">
    <property type="entry name" value="MFS general substrate transporter"/>
    <property type="match status" value="1"/>
</dbReference>
<evidence type="ECO:0000313" key="8">
    <source>
        <dbReference type="Proteomes" id="UP000771797"/>
    </source>
</evidence>
<reference evidence="7 8" key="1">
    <citation type="submission" date="2012-09" db="EMBL/GenBank/DDBJ databases">
        <title>Genome Sequence of alkane-degrading Bacterium Alcanivorax sp. 6-D-6.</title>
        <authorList>
            <person name="Lai Q."/>
            <person name="Shao Z."/>
        </authorList>
    </citation>
    <scope>NUCLEOTIDE SEQUENCE [LARGE SCALE GENOMIC DNA]</scope>
    <source>
        <strain evidence="7 8">6-D-6</strain>
    </source>
</reference>
<dbReference type="Proteomes" id="UP000771797">
    <property type="component" value="Unassembled WGS sequence"/>
</dbReference>
<feature type="transmembrane region" description="Helical" evidence="5">
    <location>
        <begin position="246"/>
        <end position="263"/>
    </location>
</feature>
<evidence type="ECO:0000256" key="4">
    <source>
        <dbReference type="ARBA" id="ARBA00023136"/>
    </source>
</evidence>
<sequence>MSVRSTTPPIALIVALVALPQIGETIFTPALGDLAGDLGVTRNQAQTSLSVFFLGFSLGVLVWGRVSDLHGRRPVLLTALAVYLLGCALCLTADGMTALLAGRAVQAFGAAACSVVIQAVCREAFAGTTRLRVFAVVGMLIPVSSALGPLIGGAVTTVWGWRATLAVLLTLGSLLWLASQRQWPETRAASASLSRLAPVARRMATDPFIWGMVMLIGISNGVLFSYHGEAPLLLIDGWGLSPADYGALGAVAACGSIAGAWLLRGLSSRNWRSETLITLGLAVITTASAGLVLLASLPPTPTGLVLFISFAALLFAGMTLATTVCLHRALEHYHDALGSAGALLGLSYYALVALVTQGMAWLHDGHRDTFACYALGLMVLALTIHLSLVRPRLRAH</sequence>
<dbReference type="RefSeq" id="WP_159660438.1">
    <property type="nucleotide sequence ID" value="NZ_AQPF01000009.1"/>
</dbReference>
<dbReference type="PRINTS" id="PR01036">
    <property type="entry name" value="TCRTETB"/>
</dbReference>
<dbReference type="InterPro" id="IPR011701">
    <property type="entry name" value="MFS"/>
</dbReference>
<dbReference type="InterPro" id="IPR020846">
    <property type="entry name" value="MFS_dom"/>
</dbReference>
<organism evidence="7 8">
    <name type="scientific">Alcanivorax xiamenensis</name>
    <dbReference type="NCBI Taxonomy" id="1177156"/>
    <lineage>
        <taxon>Bacteria</taxon>
        <taxon>Pseudomonadati</taxon>
        <taxon>Pseudomonadota</taxon>
        <taxon>Gammaproteobacteria</taxon>
        <taxon>Oceanospirillales</taxon>
        <taxon>Alcanivoracaceae</taxon>
        <taxon>Alcanivorax</taxon>
    </lineage>
</organism>
<comment type="subcellular location">
    <subcellularLocation>
        <location evidence="1">Membrane</location>
        <topology evidence="1">Multi-pass membrane protein</topology>
    </subcellularLocation>
</comment>
<evidence type="ECO:0000259" key="6">
    <source>
        <dbReference type="PROSITE" id="PS50850"/>
    </source>
</evidence>
<evidence type="ECO:0000256" key="1">
    <source>
        <dbReference type="ARBA" id="ARBA00004141"/>
    </source>
</evidence>
<accession>A0ABQ6Y989</accession>
<dbReference type="EMBL" id="AQPF01000009">
    <property type="protein sequence ID" value="KAF0806284.1"/>
    <property type="molecule type" value="Genomic_DNA"/>
</dbReference>
<evidence type="ECO:0000256" key="3">
    <source>
        <dbReference type="ARBA" id="ARBA00022989"/>
    </source>
</evidence>
<keyword evidence="8" id="KW-1185">Reference proteome</keyword>
<feature type="transmembrane region" description="Helical" evidence="5">
    <location>
        <begin position="158"/>
        <end position="178"/>
    </location>
</feature>
<proteinExistence type="predicted"/>
<comment type="caution">
    <text evidence="7">The sequence shown here is derived from an EMBL/GenBank/DDBJ whole genome shotgun (WGS) entry which is preliminary data.</text>
</comment>
<name>A0ABQ6Y989_9GAMM</name>
<feature type="transmembrane region" description="Helical" evidence="5">
    <location>
        <begin position="368"/>
        <end position="389"/>
    </location>
</feature>
<evidence type="ECO:0000313" key="7">
    <source>
        <dbReference type="EMBL" id="KAF0806284.1"/>
    </source>
</evidence>
<evidence type="ECO:0000256" key="2">
    <source>
        <dbReference type="ARBA" id="ARBA00022692"/>
    </source>
</evidence>
<dbReference type="InterPro" id="IPR036259">
    <property type="entry name" value="MFS_trans_sf"/>
</dbReference>
<keyword evidence="2 5" id="KW-0812">Transmembrane</keyword>
<evidence type="ECO:0000256" key="5">
    <source>
        <dbReference type="SAM" id="Phobius"/>
    </source>
</evidence>
<keyword evidence="4 5" id="KW-0472">Membrane</keyword>
<dbReference type="Gene3D" id="1.20.1720.10">
    <property type="entry name" value="Multidrug resistance protein D"/>
    <property type="match status" value="1"/>
</dbReference>
<feature type="transmembrane region" description="Helical" evidence="5">
    <location>
        <begin position="338"/>
        <end position="362"/>
    </location>
</feature>
<protein>
    <recommendedName>
        <fullName evidence="6">Major facilitator superfamily (MFS) profile domain-containing protein</fullName>
    </recommendedName>
</protein>
<keyword evidence="3 5" id="KW-1133">Transmembrane helix</keyword>
<feature type="transmembrane region" description="Helical" evidence="5">
    <location>
        <begin position="100"/>
        <end position="121"/>
    </location>
</feature>
<feature type="transmembrane region" description="Helical" evidence="5">
    <location>
        <begin position="47"/>
        <end position="63"/>
    </location>
</feature>